<feature type="coiled-coil region" evidence="1">
    <location>
        <begin position="1663"/>
        <end position="2160"/>
    </location>
</feature>
<organism evidence="3 4">
    <name type="scientific">Plasmodium gaboni</name>
    <dbReference type="NCBI Taxonomy" id="647221"/>
    <lineage>
        <taxon>Eukaryota</taxon>
        <taxon>Sar</taxon>
        <taxon>Alveolata</taxon>
        <taxon>Apicomplexa</taxon>
        <taxon>Aconoidasida</taxon>
        <taxon>Haemosporida</taxon>
        <taxon>Plasmodiidae</taxon>
        <taxon>Plasmodium</taxon>
        <taxon>Plasmodium (Laverania)</taxon>
    </lineage>
</organism>
<feature type="compositionally biased region" description="Acidic residues" evidence="2">
    <location>
        <begin position="214"/>
        <end position="231"/>
    </location>
</feature>
<accession>A0ABY1URT4</accession>
<proteinExistence type="predicted"/>
<feature type="region of interest" description="Disordered" evidence="2">
    <location>
        <begin position="1310"/>
        <end position="1367"/>
    </location>
</feature>
<feature type="region of interest" description="Disordered" evidence="2">
    <location>
        <begin position="1"/>
        <end position="21"/>
    </location>
</feature>
<dbReference type="PANTHER" id="PTHR33888">
    <property type="entry name" value="RIKEN CDNA 4932415D10 GENE"/>
    <property type="match status" value="1"/>
</dbReference>
<dbReference type="Proteomes" id="UP000831156">
    <property type="component" value="Chromosome 13"/>
</dbReference>
<name>A0ABY1URT4_9APIC</name>
<evidence type="ECO:0000256" key="1">
    <source>
        <dbReference type="SAM" id="Coils"/>
    </source>
</evidence>
<dbReference type="Gene3D" id="6.10.250.3110">
    <property type="match status" value="3"/>
</dbReference>
<evidence type="ECO:0000313" key="4">
    <source>
        <dbReference type="Proteomes" id="UP000831156"/>
    </source>
</evidence>
<feature type="compositionally biased region" description="Basic and acidic residues" evidence="2">
    <location>
        <begin position="1318"/>
        <end position="1360"/>
    </location>
</feature>
<feature type="coiled-coil region" evidence="1">
    <location>
        <begin position="1204"/>
        <end position="1231"/>
    </location>
</feature>
<protein>
    <submittedName>
        <fullName evidence="3">Uncharacterized protein</fullName>
    </submittedName>
</protein>
<feature type="region of interest" description="Disordered" evidence="2">
    <location>
        <begin position="204"/>
        <end position="231"/>
    </location>
</feature>
<evidence type="ECO:0000313" key="3">
    <source>
        <dbReference type="EMBL" id="SOV17518.1"/>
    </source>
</evidence>
<dbReference type="PANTHER" id="PTHR33888:SF1">
    <property type="entry name" value="RIKEN CDNA 4932415D10 GENE"/>
    <property type="match status" value="1"/>
</dbReference>
<gene>
    <name evidence="3" type="ORF">PGABG01_1323500</name>
</gene>
<dbReference type="SUPFAM" id="SSF90257">
    <property type="entry name" value="Myosin rod fragments"/>
    <property type="match status" value="1"/>
</dbReference>
<keyword evidence="1" id="KW-0175">Coiled coil</keyword>
<feature type="region of interest" description="Disordered" evidence="2">
    <location>
        <begin position="1257"/>
        <end position="1281"/>
    </location>
</feature>
<keyword evidence="4" id="KW-1185">Reference proteome</keyword>
<reference evidence="3" key="1">
    <citation type="submission" date="2016-09" db="EMBL/GenBank/DDBJ databases">
        <authorList>
            <consortium name="Pathogen Informatics"/>
            <person name="Sun Q."/>
            <person name="Inoue M."/>
        </authorList>
    </citation>
    <scope>NUCLEOTIDE SEQUENCE</scope>
</reference>
<feature type="compositionally biased region" description="Basic residues" evidence="2">
    <location>
        <begin position="1259"/>
        <end position="1278"/>
    </location>
</feature>
<dbReference type="EMBL" id="LT969436">
    <property type="protein sequence ID" value="SOV17518.1"/>
    <property type="molecule type" value="Genomic_DNA"/>
</dbReference>
<sequence>MLSRSPVNKKNKLGSSPKKYYKRDIKNENISCKEEKNGDKKWEDTNSIFGKSKNKEKNMMLKNIIISKNSIKNKICKSKSFIVKKEMNSKFASLKKNKRKINLNKLSILSIKSKITKISSLLKKNENKVNMINEEHTKNKNQLSRNKIVNSYKLLYDIESMRKNKKDLILIKNENNSKERNSVLIKSIIHKYYSEDRDIKKKNINDHIGNNNNNDDDGDGDGDGDDDGDDGDCSDNNHNNHCNNNHCSYNNNYVYYYPFKRHTSYNSLPCNIKEQETKENEDQFDSHNIQKYNIHKKYTSLTRSNEPYKNNIMIKKCNSLVLPTLNNKNEIHKNEIHKNEIHKNEIYKNEIHKNEIHKNGIHKNEIHKNDCSNDIQKYNHLYNSYDNHIKLCNLNEDNNLSSHIEDIKRTKENISNNYITYKKYVLQKGSDRISHNEEVKNDKNYIMNLNDYSKEYHNKITNEGAVTNFSFNVATMENEKSVSKNMGHTTNGMNDMINVNNMNNMNYMNNINDMSNMNYMNNINDINDMPNINNVNTYYHRANTQKISKNKLYHDQEVEEDIINNDRRHDDLEESLSHLSDSFNLEYLPAIPDDINLISSNDNFFSVYGKSIKSSSFSNDFHKDQNKDPYCQDNIKQYNEEHLYESLRSKDSRDIQNSNNIGLHKSKYYDDDDDLIISMFHDDQENQNIKEDKHSNDHSEEALNENIRNMDIIETKMNSINKLQGVVKDLDNINNMKTFYSMDHKTNKKLNLSDYFENDENVSKQMKIEERNMNNTNSTNNIKNIKNINNINNINNMNDSDIYYDHEKNNSLLYNVKETYAQKSQKYTSDVEEKKKNTKNNIRRGLYLASKILKEIHEEKQKKKKIKKKENFYNYLDKNKYDNNYIHNETYNNTYSNTIPELYEIKKNKNILSSSYDDFYLNFKKKKNNINKNNNILCDINYENSDIMPSPINNNYVDKNYVNKNYVNKNYVDNEFLNLSGKNNILEYSLNSLKGYNYNHNYNYDDDDDSSIIHVDSMDDLKTSYESVSLLNNYSYSLDNSKCIDLNNAPNIYKRLDKQNDNNLNEEEREISISLNEQNYNISEEQKDNTIIFDINDDTTTKNININNININNDDDNNNNNNNINDDNIKTQGDYDKYSNEHIEKENNFNIKYLYSSSSIYSNTSECSNKNYMKEKKNIHLLNKSINDDYYVDYLPYEFNKIIIKKNNNSIKEKKENINNKNNNNKSIYKNQNIYINLSDGDIQINKNKKHREKEFYKKYKQNNIKKKKSNSNKKSKIKKENDISNVTKDIINIINTKCEIMEKNDYSKKINNNIDSNENKNKSNDENKHKSNDENKHKSNDENKHKSNDENKNKSNDEKEEHEEEYEIMHNVDDNKNNDHLLNDNNVNITDEPIEEKDIYYDNSNGIGNKNIVKNRMSNSMNNMYDLKHKNYYKDENVLDNDMLKDLRHVSFENINFKDKKKIYLNENILKKKKKKNLDDTYNNLLKNKSSEQNNTIGKNLSTKEFKLTYEHVENENEICISNSNSTLCEDINKQNKLSIDNSIKNDTRKLEELLKNILYTLKNDKREKNIINKINNNNIQDDHNILCDSKNIYDHDVLSNLNILDNQHINENVYNIEPQECIEEKDISMLNRKDSDDIQEEIKNDDMSNRFAILEYISHCIEILKEERDNIKQERDDIKQERDDIKEECDNIKKERDDIKKERDDIKKERDNIKEESDNIKKQNDTLTNKCNDIQNEYDNIKQERDDIKKQNDTLTNKCNDIQNEYDNIKKQNDTLTNKCNDIQNEYDNIKQERDDIKKQNDTLTNKCNDIQNEYDNIKQERDDIKKHNDTLTNKCNDIQNEYDNIKQERDYIQNEYDNIKKQNDTLTNKCNDIQNEYDNIKKQNDTLTNKCNELQNKFYNNIIDLQNITEKYDNLQNKYNILKELNDSLEDKNEELKKYHEQVIQERDQLIKEKESNKQEIEYLKNNVDVLNIDKSNYMIEQNDNINKIKKLNEEKKKLEEEKNILEEEKNILNEEKNILEEEKKILNEEKKILNEEKNILNEKINNKNDILIHKEENILYEKNKRQEEIKEKEKLQNELYIIKKEYDDLLNKYNENINEEINNMKNILIKKEEEIKEIKQNKIVLKKDIDMYVNNIHVLEIEMNKIKEENDLIKIKNLELLEKENINNIYLSKDHNKDIEMTSSLNKTQTCYNDNMNEYLYLNVDKNILKNIFDNNTNMFNDSWNVFMENKNDKLISIQENHNMNEKNNENKNDIVNSYNDHNNKCELKNELNCNFLWTHYEKILKDINHISIDKLKIQYKDLLKEYIFLELLVIEYEKNNVVLHETNKERNKEIKEMINYKNMYLELEKSNQELYDKLNEINNVLHIRDHNNEDNNGIKKDIDNDDDNKNKICNRKSSSIYIEILNKTYNITKNIDIINEEIFNMKEQKNDNNIKLSNILIYLNMISTDIMFIHTNISYINEYIMNSTIYLDIHHLKNTLLFNISTNENINMNISSTLCKDPNEIKRYDNKIKTGNHNIYMGGMHDMDHIDNDLKMCDEELFKENELINIKNKNINPNNDVNNNNAEYNYNDNIKNENIPITDMKIKNKRDNITNNIINKSYDDHIEDVLTFFEVSFSSDLFLLLCHMCKSINEINCSLRKNDINSCNNNLIYIKNVLHDINNFYNNEENTSFLDVYVHLFDIFKKSVDKMLNIIQAEKDSDKIYKMFVEVYYMKKIIRFIIFSFFKFHDIYSIFHINKLDGASNCVGPITCKDDEKKVQNYDEDKNINMEEKKKKMGKHIHIDDNKIIINSDISHVCNEINKYYYNYWDEYHTSDERERNVYYHHMNKKKKKKEKHIDINKKDEIDINEKEGNILYSLMLKILEYNYNSHIIPNIICTYEDKKNILNNDNKILLFDEKINYAKYVFKIIYEHMELGNFIINSNEFLNTFEEKSLKNYLYNNIFFKKNYNINIDIIHQYLSMLFKQNIGINYEYYYEQFLLILNKMILNISSNNNIHHLNTTSCENIFFFDNLNIEENYINECIHASSLTDLQHKNKNKSINNINKNKSINNINKNKSINNINKNKIHNISHNNNATQLRSLSFNTTTSNKTFTTIKHENPINHNTNYIINYPLLDIDNKYMSVLFHMWQKMELNFFSKQYYYQSNKYKETKEKKKNILSKSCTYNINNKRLKKNIWGTINIKDSTTKKKMYHHDDDNMDSQNEKKYNMNKDTNNNQNDLYDNIINDDVSNNNSFNNFNFDNKLNEQNDTEKKKKKKKSLKYFNKFSSLNKMNTFNYETDLTSNDYSIDTYLKLMVFDIFKCNNEKKEIGIDDFIFVFKQLHINIKKNVINTIWCILTAKQNLNTALKEKITISTFIKKAYTTNPSLIFFEYCKNKVQLKEANKNIKLLQKYNKKMLLLVTN</sequence>
<evidence type="ECO:0000256" key="2">
    <source>
        <dbReference type="SAM" id="MobiDB-lite"/>
    </source>
</evidence>